<accession>H6RFH1</accession>
<feature type="signal peptide" evidence="1">
    <location>
        <begin position="1"/>
        <end position="18"/>
    </location>
</feature>
<evidence type="ECO:0000313" key="2">
    <source>
        <dbReference type="EMBL" id="CCF99782.1"/>
    </source>
</evidence>
<dbReference type="SUPFAM" id="SSF54427">
    <property type="entry name" value="NTF2-like"/>
    <property type="match status" value="1"/>
</dbReference>
<evidence type="ECO:0000256" key="1">
    <source>
        <dbReference type="SAM" id="SignalP"/>
    </source>
</evidence>
<dbReference type="PROSITE" id="PS51257">
    <property type="entry name" value="PROKAR_LIPOPROTEIN"/>
    <property type="match status" value="1"/>
</dbReference>
<dbReference type="Gene3D" id="3.10.450.50">
    <property type="match status" value="1"/>
</dbReference>
<name>H6RFH1_9BACT</name>
<sequence>MKKIIIIFTLILAAACSPNPTPSVTVGEWYMGNLKGKSFKLGSQENIELVKKAAAAYNAMDAEKLITYFSEDAKIYAYSGEELQVSLGLYQSYFASVDSLLWKPHGMSTQTLEDDSIAVVSIPSSDTRYFKEQEIQSSFLFERFWIVEGKITTIVQYKRELAKNYDEIEL</sequence>
<proteinExistence type="predicted"/>
<dbReference type="InterPro" id="IPR032710">
    <property type="entry name" value="NTF2-like_dom_sf"/>
</dbReference>
<organism evidence="2">
    <name type="scientific">uncultured Flavobacteriia bacterium</name>
    <dbReference type="NCBI Taxonomy" id="212695"/>
    <lineage>
        <taxon>Bacteria</taxon>
        <taxon>Pseudomonadati</taxon>
        <taxon>Bacteroidota</taxon>
        <taxon>Flavobacteriia</taxon>
        <taxon>environmental samples</taxon>
    </lineage>
</organism>
<feature type="chain" id="PRO_5003605945" description="SnoaL-like domain-containing protein" evidence="1">
    <location>
        <begin position="19"/>
        <end position="170"/>
    </location>
</feature>
<protein>
    <recommendedName>
        <fullName evidence="3">SnoaL-like domain-containing protein</fullName>
    </recommendedName>
</protein>
<keyword evidence="1" id="KW-0732">Signal</keyword>
<reference evidence="2" key="2">
    <citation type="submission" date="2012-02" db="EMBL/GenBank/DDBJ databases">
        <authorList>
            <person name="Genoscope - CEA"/>
        </authorList>
    </citation>
    <scope>NUCLEOTIDE SEQUENCE</scope>
</reference>
<dbReference type="EMBL" id="FO117589">
    <property type="protein sequence ID" value="CCF99782.1"/>
    <property type="molecule type" value="Genomic_DNA"/>
</dbReference>
<reference evidence="2" key="1">
    <citation type="journal article" date="2012" name="Environ. Microbiol.">
        <title>Genomic content of uncultured Bacteroidetes from contrasting oceanic provinces in the North Atlantic Ocean.</title>
        <authorList>
            <person name="Gomez-Pereira P.R."/>
            <person name="Schuler M."/>
            <person name="Fuchs B.M."/>
            <person name="Bennke C."/>
            <person name="Teeling H."/>
            <person name="Waldmann J."/>
            <person name="Richter M."/>
            <person name="Barbe V."/>
            <person name="Bataille E."/>
            <person name="Glockner F.O."/>
            <person name="Amann R."/>
        </authorList>
    </citation>
    <scope>NUCLEOTIDE SEQUENCE</scope>
</reference>
<gene>
    <name evidence="2" type="ORF">VIS_S18BTA100021</name>
</gene>
<dbReference type="AlphaFoldDB" id="H6RFH1"/>
<evidence type="ECO:0008006" key="3">
    <source>
        <dbReference type="Google" id="ProtNLM"/>
    </source>
</evidence>